<dbReference type="InterPro" id="IPR017853">
    <property type="entry name" value="GH"/>
</dbReference>
<feature type="domain" description="Fibronectin type III-like" evidence="3">
    <location>
        <begin position="655"/>
        <end position="724"/>
    </location>
</feature>
<evidence type="ECO:0000259" key="3">
    <source>
        <dbReference type="SMART" id="SM01217"/>
    </source>
</evidence>
<dbReference type="Proteomes" id="UP001556220">
    <property type="component" value="Unassembled WGS sequence"/>
</dbReference>
<gene>
    <name evidence="4" type="ORF">ABQJ54_04120</name>
</gene>
<evidence type="ECO:0000313" key="4">
    <source>
        <dbReference type="EMBL" id="MEW9570924.1"/>
    </source>
</evidence>
<dbReference type="PANTHER" id="PTHR42715">
    <property type="entry name" value="BETA-GLUCOSIDASE"/>
    <property type="match status" value="1"/>
</dbReference>
<dbReference type="Pfam" id="PF00933">
    <property type="entry name" value="Glyco_hydro_3"/>
    <property type="match status" value="1"/>
</dbReference>
<name>A0ABV3QB59_9GAMM</name>
<accession>A0ABV3QB59</accession>
<dbReference type="Gene3D" id="3.40.50.1700">
    <property type="entry name" value="Glycoside hydrolase family 3 C-terminal domain"/>
    <property type="match status" value="2"/>
</dbReference>
<comment type="similarity">
    <text evidence="1">Belongs to the glycosyl hydrolase 3 family.</text>
</comment>
<keyword evidence="5" id="KW-1185">Reference proteome</keyword>
<dbReference type="SUPFAM" id="SSF51445">
    <property type="entry name" value="(Trans)glycosidases"/>
    <property type="match status" value="1"/>
</dbReference>
<evidence type="ECO:0000256" key="2">
    <source>
        <dbReference type="ARBA" id="ARBA00022801"/>
    </source>
</evidence>
<reference evidence="4 5" key="1">
    <citation type="submission" date="2024-06" db="EMBL/GenBank/DDBJ databases">
        <authorList>
            <person name="Woo H."/>
        </authorList>
    </citation>
    <scope>NUCLEOTIDE SEQUENCE [LARGE SCALE GENOMIC DNA]</scope>
    <source>
        <strain evidence="4 5">Si-c</strain>
    </source>
</reference>
<evidence type="ECO:0000313" key="5">
    <source>
        <dbReference type="Proteomes" id="UP001556220"/>
    </source>
</evidence>
<evidence type="ECO:0000256" key="1">
    <source>
        <dbReference type="ARBA" id="ARBA00005336"/>
    </source>
</evidence>
<dbReference type="Gene3D" id="2.60.40.10">
    <property type="entry name" value="Immunoglobulins"/>
    <property type="match status" value="1"/>
</dbReference>
<dbReference type="Pfam" id="PF01915">
    <property type="entry name" value="Glyco_hydro_3_C"/>
    <property type="match status" value="1"/>
</dbReference>
<dbReference type="InterPro" id="IPR001764">
    <property type="entry name" value="Glyco_hydro_3_N"/>
</dbReference>
<dbReference type="InterPro" id="IPR036881">
    <property type="entry name" value="Glyco_hydro_3_C_sf"/>
</dbReference>
<dbReference type="Pfam" id="PF14310">
    <property type="entry name" value="Fn3-like"/>
    <property type="match status" value="1"/>
</dbReference>
<dbReference type="InterPro" id="IPR050288">
    <property type="entry name" value="Cellulose_deg_GH3"/>
</dbReference>
<dbReference type="PANTHER" id="PTHR42715:SF10">
    <property type="entry name" value="BETA-GLUCOSIDASE"/>
    <property type="match status" value="1"/>
</dbReference>
<keyword evidence="2" id="KW-0378">Hydrolase</keyword>
<dbReference type="InterPro" id="IPR013783">
    <property type="entry name" value="Ig-like_fold"/>
</dbReference>
<comment type="caution">
    <text evidence="4">The sequence shown here is derived from an EMBL/GenBank/DDBJ whole genome shotgun (WGS) entry which is preliminary data.</text>
</comment>
<protein>
    <submittedName>
        <fullName evidence="4">Beta-glucosidase</fullName>
    </submittedName>
</protein>
<dbReference type="SMART" id="SM01217">
    <property type="entry name" value="Fn3_like"/>
    <property type="match status" value="1"/>
</dbReference>
<sequence>MTMRRPWGSRFRCGASALVLALLPGLSYARPLSSSQPSGVDARVERLVREMPPEALHQLVQSYFMAGQAKQPPGSIGAAGYVPAMPAYGIPALQENDAGIGVNNYPVGIDARGWPVGVRGKAGDATPLPSTLALAATWNPRLAEAGGRMIAGEARAQGINVLLAGGINLTREPRSGRTFEYFGEDPWLAGAMAAGEIRGIQSQHVISTIKHFALNAQETNRLAISSDIGERAMRESDLLAFELAIEQGRPGAVMCGYNKVNGIYDCSSAHLLNGVLKRDWHYPGWVMTDWGGDHGVTDALAGVDQVSGQDYTGSDSGKGSFGAPLMHTIAGHTIPLSRLRDMARRILRSMLANGLFDVPPPKPVDFAADAKVAQDAEEQALVLLKNGAAQLPLDGRVRRIAVIGGHADAGVLSGGGSAQVWPVGGPAIKPVHPDLHDSASPWIVYDPSSPLRALRQRLPQARIDFADGHDPARAVALAKSANVAIVFATQWEAEGIDLPNLSLPDHQDALIAAVAAANPHTVVVLETGSAVRMPWLPDVAAVLEAWYPGGRGGEAIADVLSGRTNPSGRLPITFPRNERQLPRPFVTGGASVDYDIEGAAVGYKWFDRQKLAPLFPFGYGLSYTRFAYSDLKVSTGPRVTVSFTVRNVGGRAGMDAPQVYVGMPAADGEAPRRLAGFDKVDLKPGGQATVSVTIDPRLFAVFDVAADHWRVAAGRYTVEVGHSSRDFTLRGNVDMEAASIAP</sequence>
<dbReference type="EMBL" id="JBFOHK010000001">
    <property type="protein sequence ID" value="MEW9570924.1"/>
    <property type="molecule type" value="Genomic_DNA"/>
</dbReference>
<dbReference type="SUPFAM" id="SSF52279">
    <property type="entry name" value="Beta-D-glucan exohydrolase, C-terminal domain"/>
    <property type="match status" value="1"/>
</dbReference>
<dbReference type="Gene3D" id="3.20.20.300">
    <property type="entry name" value="Glycoside hydrolase, family 3, N-terminal domain"/>
    <property type="match status" value="2"/>
</dbReference>
<dbReference type="InterPro" id="IPR036962">
    <property type="entry name" value="Glyco_hydro_3_N_sf"/>
</dbReference>
<proteinExistence type="inferred from homology"/>
<organism evidence="4 5">
    <name type="scientific">Rhodanobacter lycopersici</name>
    <dbReference type="NCBI Taxonomy" id="3162487"/>
    <lineage>
        <taxon>Bacteria</taxon>
        <taxon>Pseudomonadati</taxon>
        <taxon>Pseudomonadota</taxon>
        <taxon>Gammaproteobacteria</taxon>
        <taxon>Lysobacterales</taxon>
        <taxon>Rhodanobacteraceae</taxon>
        <taxon>Rhodanobacter</taxon>
    </lineage>
</organism>
<dbReference type="InterPro" id="IPR002772">
    <property type="entry name" value="Glyco_hydro_3_C"/>
</dbReference>
<dbReference type="InterPro" id="IPR026891">
    <property type="entry name" value="Fn3-like"/>
</dbReference>
<dbReference type="RefSeq" id="WP_367852992.1">
    <property type="nucleotide sequence ID" value="NZ_JBFOHK010000001.1"/>
</dbReference>
<dbReference type="PRINTS" id="PR00133">
    <property type="entry name" value="GLHYDRLASE3"/>
</dbReference>